<dbReference type="EMBL" id="MCGO01000082">
    <property type="protein sequence ID" value="ORY30519.1"/>
    <property type="molecule type" value="Genomic_DNA"/>
</dbReference>
<dbReference type="STRING" id="329046.A0A1Y2B6Q1"/>
<dbReference type="GO" id="GO:0030246">
    <property type="term" value="F:carbohydrate binding"/>
    <property type="evidence" value="ECO:0007669"/>
    <property type="project" value="UniProtKB-KW"/>
</dbReference>
<gene>
    <name evidence="9" type="ORF">BCR33DRAFT_857358</name>
</gene>
<evidence type="ECO:0000313" key="10">
    <source>
        <dbReference type="Proteomes" id="UP000193642"/>
    </source>
</evidence>
<proteinExistence type="predicted"/>
<dbReference type="GO" id="GO:0008061">
    <property type="term" value="F:chitin binding"/>
    <property type="evidence" value="ECO:0007669"/>
    <property type="project" value="UniProtKB-UniRule"/>
</dbReference>
<evidence type="ECO:0000256" key="2">
    <source>
        <dbReference type="ARBA" id="ARBA00022729"/>
    </source>
</evidence>
<dbReference type="InterPro" id="IPR000757">
    <property type="entry name" value="Beta-glucanase-like"/>
</dbReference>
<keyword evidence="5" id="KW-1015">Disulfide bond</keyword>
<dbReference type="InterPro" id="IPR036861">
    <property type="entry name" value="Endochitinase-like_sf"/>
</dbReference>
<dbReference type="Gene3D" id="3.30.60.10">
    <property type="entry name" value="Endochitinase-like"/>
    <property type="match status" value="1"/>
</dbReference>
<dbReference type="SUPFAM" id="SSF57016">
    <property type="entry name" value="Plant lectins/antimicrobial peptides"/>
    <property type="match status" value="1"/>
</dbReference>
<keyword evidence="10" id="KW-1185">Reference proteome</keyword>
<dbReference type="OrthoDB" id="4781at2759"/>
<dbReference type="Pfam" id="PF00722">
    <property type="entry name" value="Glyco_hydro_16"/>
    <property type="match status" value="1"/>
</dbReference>
<dbReference type="Proteomes" id="UP000193642">
    <property type="component" value="Unassembled WGS sequence"/>
</dbReference>
<dbReference type="PROSITE" id="PS51762">
    <property type="entry name" value="GH16_2"/>
    <property type="match status" value="1"/>
</dbReference>
<dbReference type="SUPFAM" id="SSF49899">
    <property type="entry name" value="Concanavalin A-like lectins/glucanases"/>
    <property type="match status" value="1"/>
</dbReference>
<dbReference type="InterPro" id="IPR001002">
    <property type="entry name" value="Chitin-bd_1"/>
</dbReference>
<dbReference type="Pfam" id="PF00187">
    <property type="entry name" value="Chitin_bind_1"/>
    <property type="match status" value="1"/>
</dbReference>
<evidence type="ECO:0000256" key="6">
    <source>
        <dbReference type="SAM" id="SignalP"/>
    </source>
</evidence>
<evidence type="ECO:0000259" key="8">
    <source>
        <dbReference type="PROSITE" id="PS51762"/>
    </source>
</evidence>
<feature type="signal peptide" evidence="6">
    <location>
        <begin position="1"/>
        <end position="15"/>
    </location>
</feature>
<dbReference type="PROSITE" id="PS50941">
    <property type="entry name" value="CHIT_BIND_I_2"/>
    <property type="match status" value="1"/>
</dbReference>
<organism evidence="9 10">
    <name type="scientific">Rhizoclosmatium globosum</name>
    <dbReference type="NCBI Taxonomy" id="329046"/>
    <lineage>
        <taxon>Eukaryota</taxon>
        <taxon>Fungi</taxon>
        <taxon>Fungi incertae sedis</taxon>
        <taxon>Chytridiomycota</taxon>
        <taxon>Chytridiomycota incertae sedis</taxon>
        <taxon>Chytridiomycetes</taxon>
        <taxon>Chytridiales</taxon>
        <taxon>Chytriomycetaceae</taxon>
        <taxon>Rhizoclosmatium</taxon>
    </lineage>
</organism>
<keyword evidence="3" id="KW-0378">Hydrolase</keyword>
<dbReference type="GO" id="GO:0004553">
    <property type="term" value="F:hydrolase activity, hydrolyzing O-glycosyl compounds"/>
    <property type="evidence" value="ECO:0007669"/>
    <property type="project" value="InterPro"/>
</dbReference>
<feature type="chain" id="PRO_5012847392" evidence="6">
    <location>
        <begin position="16"/>
        <end position="372"/>
    </location>
</feature>
<name>A0A1Y2B6Q1_9FUNG</name>
<evidence type="ECO:0000256" key="4">
    <source>
        <dbReference type="ARBA" id="ARBA00023295"/>
    </source>
</evidence>
<feature type="disulfide bond" evidence="5">
    <location>
        <begin position="33"/>
        <end position="47"/>
    </location>
</feature>
<feature type="domain" description="Chitin-binding type-1" evidence="7">
    <location>
        <begin position="15"/>
        <end position="68"/>
    </location>
</feature>
<evidence type="ECO:0000256" key="3">
    <source>
        <dbReference type="ARBA" id="ARBA00022801"/>
    </source>
</evidence>
<dbReference type="PANTHER" id="PTHR10963">
    <property type="entry name" value="GLYCOSYL HYDROLASE-RELATED"/>
    <property type="match status" value="1"/>
</dbReference>
<accession>A0A1Y2B6Q1</accession>
<sequence>MKLISVLVLIGGAASQSCGWQNKGSSCPSNIPCCSEYGTCGWSPLHCGSFCQSAFSANSSAGTSPCYGQRFGKKCVSGRYNFDASTWVINSDAFNGDINTADWTVDPLGLDNGNLRFGANGGFLASITKTPTGWAPTDPSDPNSFPQGLGVRVSSTAWVLYGTWESRFTVLPSPGLVTAFISFSEERDEIDWEVTKDNTIGQPNFFYRGNFVAQNWPLTGLMENIGYDATNQFVTFKVDWTPDAITWYINGNAVKTYYKADTCDSNGQNCKYPSTPSRIQFALWDAGAGAPGSRNWAGGYTPWGNNAAVGFNSTVQYISVQCQGDPVPTGPPKRAAGYGAPSLIEPPIFVAVPGLKDYNELAMTRKKSVYGN</sequence>
<evidence type="ECO:0000256" key="5">
    <source>
        <dbReference type="PROSITE-ProRule" id="PRU00261"/>
    </source>
</evidence>
<protein>
    <submittedName>
        <fullName evidence="9">Concanavalin A-like lectin/glucanase</fullName>
    </submittedName>
</protein>
<dbReference type="InterPro" id="IPR013320">
    <property type="entry name" value="ConA-like_dom_sf"/>
</dbReference>
<keyword evidence="1 5" id="KW-0147">Chitin-binding</keyword>
<evidence type="ECO:0000313" key="9">
    <source>
        <dbReference type="EMBL" id="ORY30519.1"/>
    </source>
</evidence>
<dbReference type="InterPro" id="IPR050546">
    <property type="entry name" value="Glycosyl_Hydrlase_16"/>
</dbReference>
<evidence type="ECO:0000256" key="1">
    <source>
        <dbReference type="ARBA" id="ARBA00022669"/>
    </source>
</evidence>
<dbReference type="CDD" id="cd00035">
    <property type="entry name" value="ChtBD1"/>
    <property type="match status" value="1"/>
</dbReference>
<dbReference type="PROSITE" id="PS51257">
    <property type="entry name" value="PROKAR_LIPOPROTEIN"/>
    <property type="match status" value="1"/>
</dbReference>
<comment type="caution">
    <text evidence="9">The sequence shown here is derived from an EMBL/GenBank/DDBJ whole genome shotgun (WGS) entry which is preliminary data.</text>
</comment>
<dbReference type="PANTHER" id="PTHR10963:SF22">
    <property type="entry name" value="GLYCOSIDASE CRH2-RELATED"/>
    <property type="match status" value="1"/>
</dbReference>
<keyword evidence="4" id="KW-0326">Glycosidase</keyword>
<keyword evidence="2 6" id="KW-0732">Signal</keyword>
<dbReference type="GO" id="GO:0005975">
    <property type="term" value="P:carbohydrate metabolic process"/>
    <property type="evidence" value="ECO:0007669"/>
    <property type="project" value="InterPro"/>
</dbReference>
<feature type="domain" description="GH16" evidence="8">
    <location>
        <begin position="57"/>
        <end position="312"/>
    </location>
</feature>
<comment type="caution">
    <text evidence="5">Lacks conserved residue(s) required for the propagation of feature annotation.</text>
</comment>
<reference evidence="9 10" key="1">
    <citation type="submission" date="2016-07" db="EMBL/GenBank/DDBJ databases">
        <title>Pervasive Adenine N6-methylation of Active Genes in Fungi.</title>
        <authorList>
            <consortium name="DOE Joint Genome Institute"/>
            <person name="Mondo S.J."/>
            <person name="Dannebaum R.O."/>
            <person name="Kuo R.C."/>
            <person name="Labutti K."/>
            <person name="Haridas S."/>
            <person name="Kuo A."/>
            <person name="Salamov A."/>
            <person name="Ahrendt S.R."/>
            <person name="Lipzen A."/>
            <person name="Sullivan W."/>
            <person name="Andreopoulos W.B."/>
            <person name="Clum A."/>
            <person name="Lindquist E."/>
            <person name="Daum C."/>
            <person name="Ramamoorthy G.K."/>
            <person name="Gryganskyi A."/>
            <person name="Culley D."/>
            <person name="Magnuson J.K."/>
            <person name="James T.Y."/>
            <person name="O'Malley M.A."/>
            <person name="Stajich J.E."/>
            <person name="Spatafora J.W."/>
            <person name="Visel A."/>
            <person name="Grigoriev I.V."/>
        </authorList>
    </citation>
    <scope>NUCLEOTIDE SEQUENCE [LARGE SCALE GENOMIC DNA]</scope>
    <source>
        <strain evidence="9 10">JEL800</strain>
    </source>
</reference>
<dbReference type="AlphaFoldDB" id="A0A1Y2B6Q1"/>
<dbReference type="Gene3D" id="2.60.120.200">
    <property type="match status" value="1"/>
</dbReference>
<keyword evidence="9" id="KW-0430">Lectin</keyword>
<evidence type="ECO:0000259" key="7">
    <source>
        <dbReference type="PROSITE" id="PS50941"/>
    </source>
</evidence>